<accession>A0A839Z9Z5</accession>
<evidence type="ECO:0000313" key="2">
    <source>
        <dbReference type="Proteomes" id="UP000533469"/>
    </source>
</evidence>
<organism evidence="1 2">
    <name type="scientific">Ancylobacter tetraedralis</name>
    <dbReference type="NCBI Taxonomy" id="217068"/>
    <lineage>
        <taxon>Bacteria</taxon>
        <taxon>Pseudomonadati</taxon>
        <taxon>Pseudomonadota</taxon>
        <taxon>Alphaproteobacteria</taxon>
        <taxon>Hyphomicrobiales</taxon>
        <taxon>Xanthobacteraceae</taxon>
        <taxon>Ancylobacter</taxon>
    </lineage>
</organism>
<sequence length="202" mass="21599">MAQPVDSGGPRIMWAISQIVERDGISKQAVSKVVQSLIEKHDIPVERDGRGRVAKVSLAHYDFHRGQFVNPAKVAAARGASAPPAEPGTGRNDSFDEARRINEWLKVEQTRLQQRVDSGKLLRADKIGEALDHVGREAQAIIARLPNKADDIALAGAKEGVHGVRVLLRTLAAEINTQIADALAKIGVEAPATDAALTDDGG</sequence>
<keyword evidence="2" id="KW-1185">Reference proteome</keyword>
<proteinExistence type="predicted"/>
<name>A0A839Z9Z5_9HYPH</name>
<dbReference type="AlphaFoldDB" id="A0A839Z9Z5"/>
<evidence type="ECO:0000313" key="1">
    <source>
        <dbReference type="EMBL" id="MBB3771538.1"/>
    </source>
</evidence>
<comment type="caution">
    <text evidence="1">The sequence shown here is derived from an EMBL/GenBank/DDBJ whole genome shotgun (WGS) entry which is preliminary data.</text>
</comment>
<dbReference type="EMBL" id="JACICD010000003">
    <property type="protein sequence ID" value="MBB3771538.1"/>
    <property type="molecule type" value="Genomic_DNA"/>
</dbReference>
<dbReference type="Proteomes" id="UP000533469">
    <property type="component" value="Unassembled WGS sequence"/>
</dbReference>
<protein>
    <submittedName>
        <fullName evidence="1">Uncharacterized protein</fullName>
    </submittedName>
</protein>
<dbReference type="RefSeq" id="WP_183189690.1">
    <property type="nucleotide sequence ID" value="NZ_JACICD010000003.1"/>
</dbReference>
<gene>
    <name evidence="1" type="ORF">FHS55_002137</name>
</gene>
<reference evidence="1 2" key="1">
    <citation type="submission" date="2020-08" db="EMBL/GenBank/DDBJ databases">
        <title>Genomic Encyclopedia of Type Strains, Phase IV (KMG-IV): sequencing the most valuable type-strain genomes for metagenomic binning, comparative biology and taxonomic classification.</title>
        <authorList>
            <person name="Goeker M."/>
        </authorList>
    </citation>
    <scope>NUCLEOTIDE SEQUENCE [LARGE SCALE GENOMIC DNA]</scope>
    <source>
        <strain evidence="1 2">DSM 5895</strain>
    </source>
</reference>